<evidence type="ECO:0000256" key="9">
    <source>
        <dbReference type="ARBA" id="ARBA00030563"/>
    </source>
</evidence>
<dbReference type="Gene3D" id="1.10.287.10">
    <property type="entry name" value="S15/NS1, RNA-binding"/>
    <property type="match status" value="1"/>
</dbReference>
<dbReference type="InterPro" id="IPR045864">
    <property type="entry name" value="aa-tRNA-synth_II/BPL/LPL"/>
</dbReference>
<dbReference type="CDD" id="cd04322">
    <property type="entry name" value="LysRS_N"/>
    <property type="match status" value="1"/>
</dbReference>
<dbReference type="GO" id="GO:0000049">
    <property type="term" value="F:tRNA binding"/>
    <property type="evidence" value="ECO:0007669"/>
    <property type="project" value="TreeGrafter"/>
</dbReference>
<evidence type="ECO:0000259" key="13">
    <source>
        <dbReference type="PROSITE" id="PS50862"/>
    </source>
</evidence>
<dbReference type="GO" id="GO:0005524">
    <property type="term" value="F:ATP binding"/>
    <property type="evidence" value="ECO:0007669"/>
    <property type="project" value="UniProtKB-KW"/>
</dbReference>
<keyword evidence="4" id="KW-0479">Metal-binding</keyword>
<keyword evidence="8" id="KW-0030">Aminoacyl-tRNA synthetase</keyword>
<dbReference type="Proteomes" id="UP001224775">
    <property type="component" value="Unassembled WGS sequence"/>
</dbReference>
<evidence type="ECO:0000259" key="14">
    <source>
        <dbReference type="PROSITE" id="PS51185"/>
    </source>
</evidence>
<dbReference type="InterPro" id="IPR044136">
    <property type="entry name" value="Lys-tRNA-ligase_II_N"/>
</dbReference>
<dbReference type="NCBIfam" id="TIGR00499">
    <property type="entry name" value="lysS_bact"/>
    <property type="match status" value="1"/>
</dbReference>
<organism evidence="15 16">
    <name type="scientific">Skeletonema marinoi</name>
    <dbReference type="NCBI Taxonomy" id="267567"/>
    <lineage>
        <taxon>Eukaryota</taxon>
        <taxon>Sar</taxon>
        <taxon>Stramenopiles</taxon>
        <taxon>Ochrophyta</taxon>
        <taxon>Bacillariophyta</taxon>
        <taxon>Coscinodiscophyceae</taxon>
        <taxon>Thalassiosirophycidae</taxon>
        <taxon>Thalassiosirales</taxon>
        <taxon>Skeletonemataceae</taxon>
        <taxon>Skeletonema</taxon>
        <taxon>Skeletonema marinoi-dohrnii complex</taxon>
    </lineage>
</organism>
<evidence type="ECO:0000256" key="4">
    <source>
        <dbReference type="ARBA" id="ARBA00022723"/>
    </source>
</evidence>
<reference evidence="15" key="1">
    <citation type="submission" date="2023-06" db="EMBL/GenBank/DDBJ databases">
        <title>Survivors Of The Sea: Transcriptome response of Skeletonema marinoi to long-term dormancy.</title>
        <authorList>
            <person name="Pinder M.I.M."/>
            <person name="Kourtchenko O."/>
            <person name="Robertson E.K."/>
            <person name="Larsson T."/>
            <person name="Maumus F."/>
            <person name="Osuna-Cruz C.M."/>
            <person name="Vancaester E."/>
            <person name="Stenow R."/>
            <person name="Vandepoele K."/>
            <person name="Ploug H."/>
            <person name="Bruchert V."/>
            <person name="Godhe A."/>
            <person name="Topel M."/>
        </authorList>
    </citation>
    <scope>NUCLEOTIDE SEQUENCE</scope>
    <source>
        <strain evidence="15">R05AC</strain>
    </source>
</reference>
<dbReference type="PROSITE" id="PS51185">
    <property type="entry name" value="WHEP_TRS_2"/>
    <property type="match status" value="1"/>
</dbReference>
<evidence type="ECO:0000256" key="8">
    <source>
        <dbReference type="ARBA" id="ARBA00023146"/>
    </source>
</evidence>
<feature type="domain" description="WHEP-TRS" evidence="14">
    <location>
        <begin position="96"/>
        <end position="152"/>
    </location>
</feature>
<dbReference type="EC" id="6.1.1.6" evidence="2 11"/>
<evidence type="ECO:0000256" key="10">
    <source>
        <dbReference type="ARBA" id="ARBA00048573"/>
    </source>
</evidence>
<evidence type="ECO:0000256" key="11">
    <source>
        <dbReference type="RuleBase" id="RU003748"/>
    </source>
</evidence>
<dbReference type="PRINTS" id="PR00982">
    <property type="entry name" value="TRNASYNTHLYS"/>
</dbReference>
<dbReference type="PANTHER" id="PTHR42918">
    <property type="entry name" value="LYSYL-TRNA SYNTHETASE"/>
    <property type="match status" value="1"/>
</dbReference>
<name>A0AAD9D9G5_9STRA</name>
<keyword evidence="5" id="KW-0547">Nucleotide-binding</keyword>
<feature type="region of interest" description="Disordered" evidence="12">
    <location>
        <begin position="145"/>
        <end position="176"/>
    </location>
</feature>
<evidence type="ECO:0000256" key="1">
    <source>
        <dbReference type="ARBA" id="ARBA00008226"/>
    </source>
</evidence>
<dbReference type="InterPro" id="IPR009068">
    <property type="entry name" value="uS15_NS1_RNA-bd_sf"/>
</dbReference>
<evidence type="ECO:0000256" key="7">
    <source>
        <dbReference type="ARBA" id="ARBA00022917"/>
    </source>
</evidence>
<dbReference type="SUPFAM" id="SSF47060">
    <property type="entry name" value="S15/NS1 RNA-binding domain"/>
    <property type="match status" value="1"/>
</dbReference>
<dbReference type="Pfam" id="PF00152">
    <property type="entry name" value="tRNA-synt_2"/>
    <property type="match status" value="1"/>
</dbReference>
<dbReference type="Pfam" id="PF00458">
    <property type="entry name" value="WHEP-TRS"/>
    <property type="match status" value="1"/>
</dbReference>
<dbReference type="NCBIfam" id="NF001756">
    <property type="entry name" value="PRK00484.1"/>
    <property type="match status" value="1"/>
</dbReference>
<evidence type="ECO:0000313" key="16">
    <source>
        <dbReference type="Proteomes" id="UP001224775"/>
    </source>
</evidence>
<dbReference type="InterPro" id="IPR002313">
    <property type="entry name" value="Lys-tRNA-ligase_II"/>
</dbReference>
<dbReference type="GO" id="GO:0046872">
    <property type="term" value="F:metal ion binding"/>
    <property type="evidence" value="ECO:0007669"/>
    <property type="project" value="UniProtKB-KW"/>
</dbReference>
<dbReference type="SUPFAM" id="SSF50249">
    <property type="entry name" value="Nucleic acid-binding proteins"/>
    <property type="match status" value="1"/>
</dbReference>
<dbReference type="InterPro" id="IPR018149">
    <property type="entry name" value="Lys-tRNA-synth_II_C"/>
</dbReference>
<comment type="caution">
    <text evidence="15">The sequence shown here is derived from an EMBL/GenBank/DDBJ whole genome shotgun (WGS) entry which is preliminary data.</text>
</comment>
<dbReference type="HAMAP" id="MF_00252">
    <property type="entry name" value="Lys_tRNA_synth_class2"/>
    <property type="match status" value="1"/>
</dbReference>
<keyword evidence="3 15" id="KW-0436">Ligase</keyword>
<dbReference type="PROSITE" id="PS50862">
    <property type="entry name" value="AA_TRNA_LIGASE_II"/>
    <property type="match status" value="1"/>
</dbReference>
<dbReference type="SMART" id="SM00991">
    <property type="entry name" value="WHEP-TRS"/>
    <property type="match status" value="1"/>
</dbReference>
<dbReference type="Gene3D" id="2.40.50.140">
    <property type="entry name" value="Nucleic acid-binding proteins"/>
    <property type="match status" value="1"/>
</dbReference>
<dbReference type="InterPro" id="IPR004365">
    <property type="entry name" value="NA-bd_OB_tRNA"/>
</dbReference>
<protein>
    <recommendedName>
        <fullName evidence="2 11">Lysine--tRNA ligase</fullName>
        <ecNumber evidence="2 11">6.1.1.6</ecNumber>
    </recommendedName>
    <alternativeName>
        <fullName evidence="9 11">Lysyl-tRNA synthetase</fullName>
    </alternativeName>
</protein>
<dbReference type="AlphaFoldDB" id="A0AAD9D9G5"/>
<dbReference type="CDD" id="cd01200">
    <property type="entry name" value="WHEPGMRS_RNA"/>
    <property type="match status" value="1"/>
</dbReference>
<feature type="compositionally biased region" description="Basic residues" evidence="12">
    <location>
        <begin position="153"/>
        <end position="167"/>
    </location>
</feature>
<dbReference type="SUPFAM" id="SSF55681">
    <property type="entry name" value="Class II aaRS and biotin synthetases"/>
    <property type="match status" value="1"/>
</dbReference>
<accession>A0AAD9D9G5</accession>
<evidence type="ECO:0000313" key="15">
    <source>
        <dbReference type="EMBL" id="KAK1737608.1"/>
    </source>
</evidence>
<dbReference type="Pfam" id="PF01336">
    <property type="entry name" value="tRNA_anti-codon"/>
    <property type="match status" value="1"/>
</dbReference>
<gene>
    <name evidence="15" type="ORF">QTG54_011894</name>
</gene>
<evidence type="ECO:0000256" key="6">
    <source>
        <dbReference type="ARBA" id="ARBA00022840"/>
    </source>
</evidence>
<dbReference type="EMBL" id="JATAAI010000025">
    <property type="protein sequence ID" value="KAK1737608.1"/>
    <property type="molecule type" value="Genomic_DNA"/>
</dbReference>
<dbReference type="GO" id="GO:0005829">
    <property type="term" value="C:cytosol"/>
    <property type="evidence" value="ECO:0007669"/>
    <property type="project" value="TreeGrafter"/>
</dbReference>
<dbReference type="FunFam" id="2.40.50.140:FF:000024">
    <property type="entry name" value="Lysine--tRNA ligase"/>
    <property type="match status" value="1"/>
</dbReference>
<dbReference type="InterPro" id="IPR012340">
    <property type="entry name" value="NA-bd_OB-fold"/>
</dbReference>
<dbReference type="InterPro" id="IPR006195">
    <property type="entry name" value="aa-tRNA-synth_II"/>
</dbReference>
<dbReference type="InterPro" id="IPR000738">
    <property type="entry name" value="WHEP-TRS_dom"/>
</dbReference>
<keyword evidence="16" id="KW-1185">Reference proteome</keyword>
<sequence>MKLASDSSSSRRQTKVMVMSTLLLATLRPAARTAAAFSFSSRSIASTIVRPTTSSLYLQQRSSLASSQLVASRTTAGYTNNNSRLFSTTEEDVSAQVTSTEEQIATKGNQIRTLKDEGISKEDLAPHIAELLALKAKLADLTGEAPAAAAPKKEKKKNPPQKKKGPAPKKDESEMSINELRESRLAKVAAMRDVGAEPYAYVYDPNRTASQLAKEYDGKLEPGEEDDTNEFTTLGDGAEIAVAGRIMARRVFGKLAFYTLQDETGTIQLQFDKKRLGERDADSFKNLKAWTDSGDIIGAKGTIRRTDKGELTLYAKEWTMLTKSALPLPDKYHGLTDISKRYRNRHLDLIVNPSVRETFYKRAKITSSLRRQLDDKGFLEIETPVLHTQPGGAEAKPFETYHNSMDMELTLRIATELHLKRLVIGGFPRVYELGRIFRNEGISTRHNPEFTSVELYQAYADYDDMMDLTEELICGMASEVCDSMTIPYGEHTISLERPWRRVTMHDVVKEEIPDFDFDLNDPSTLDAAKAAASAAGVPDVHKCTSVGYVLNACFEELCEPKLIQPTYVIDYPVEVSPLSKPHRSKEGIVERFELFATGREMANSFSELTDPVDQRERFEAQAEKKAAGDEEACDVDEEFLSALEQGMPPTGGLGIGIDRLVMLLTNSPSIRDVIAFPLLKPDA</sequence>
<evidence type="ECO:0000256" key="12">
    <source>
        <dbReference type="SAM" id="MobiDB-lite"/>
    </source>
</evidence>
<comment type="similarity">
    <text evidence="1">Belongs to the class-II aminoacyl-tRNA synthetase family.</text>
</comment>
<comment type="catalytic activity">
    <reaction evidence="10 11">
        <text>tRNA(Lys) + L-lysine + ATP = L-lysyl-tRNA(Lys) + AMP + diphosphate</text>
        <dbReference type="Rhea" id="RHEA:20792"/>
        <dbReference type="Rhea" id="RHEA-COMP:9696"/>
        <dbReference type="Rhea" id="RHEA-COMP:9697"/>
        <dbReference type="ChEBI" id="CHEBI:30616"/>
        <dbReference type="ChEBI" id="CHEBI:32551"/>
        <dbReference type="ChEBI" id="CHEBI:33019"/>
        <dbReference type="ChEBI" id="CHEBI:78442"/>
        <dbReference type="ChEBI" id="CHEBI:78529"/>
        <dbReference type="ChEBI" id="CHEBI:456215"/>
        <dbReference type="EC" id="6.1.1.6"/>
    </reaction>
</comment>
<dbReference type="InterPro" id="IPR004364">
    <property type="entry name" value="Aa-tRNA-synt_II"/>
</dbReference>
<dbReference type="GO" id="GO:0004824">
    <property type="term" value="F:lysine-tRNA ligase activity"/>
    <property type="evidence" value="ECO:0007669"/>
    <property type="project" value="UniProtKB-EC"/>
</dbReference>
<dbReference type="Gene3D" id="3.30.930.10">
    <property type="entry name" value="Bira Bifunctional Protein, Domain 2"/>
    <property type="match status" value="1"/>
</dbReference>
<feature type="domain" description="Aminoacyl-transfer RNA synthetases class-II family profile" evidence="13">
    <location>
        <begin position="362"/>
        <end position="681"/>
    </location>
</feature>
<dbReference type="GO" id="GO:0006430">
    <property type="term" value="P:lysyl-tRNA aminoacylation"/>
    <property type="evidence" value="ECO:0007669"/>
    <property type="project" value="InterPro"/>
</dbReference>
<evidence type="ECO:0000256" key="5">
    <source>
        <dbReference type="ARBA" id="ARBA00022741"/>
    </source>
</evidence>
<keyword evidence="7" id="KW-0648">Protein biosynthesis</keyword>
<dbReference type="PANTHER" id="PTHR42918:SF15">
    <property type="entry name" value="LYSINE--TRNA LIGASE, CHLOROPLASTIC_MITOCHONDRIAL"/>
    <property type="match status" value="1"/>
</dbReference>
<evidence type="ECO:0000256" key="2">
    <source>
        <dbReference type="ARBA" id="ARBA00013166"/>
    </source>
</evidence>
<proteinExistence type="inferred from homology"/>
<keyword evidence="6" id="KW-0067">ATP-binding</keyword>
<dbReference type="CDD" id="cd00775">
    <property type="entry name" value="LysRS_core"/>
    <property type="match status" value="1"/>
</dbReference>
<evidence type="ECO:0000256" key="3">
    <source>
        <dbReference type="ARBA" id="ARBA00022598"/>
    </source>
</evidence>
<dbReference type="FunFam" id="3.30.930.10:FF:000067">
    <property type="entry name" value="Lysine--tRNA ligase"/>
    <property type="match status" value="1"/>
</dbReference>